<evidence type="ECO:0000313" key="3">
    <source>
        <dbReference type="EMBL" id="OCT11898.1"/>
    </source>
</evidence>
<comment type="function">
    <text evidence="2">Antitoxin component of a type II toxin-antitoxin (TA) system.</text>
</comment>
<evidence type="ECO:0000256" key="2">
    <source>
        <dbReference type="RuleBase" id="RU362080"/>
    </source>
</evidence>
<dbReference type="NCBIfam" id="TIGR01552">
    <property type="entry name" value="phd_fam"/>
    <property type="match status" value="1"/>
</dbReference>
<dbReference type="EMBL" id="LYPC01000027">
    <property type="protein sequence ID" value="OCT11898.1"/>
    <property type="molecule type" value="Genomic_DNA"/>
</dbReference>
<dbReference type="SUPFAM" id="SSF143120">
    <property type="entry name" value="YefM-like"/>
    <property type="match status" value="1"/>
</dbReference>
<dbReference type="Gene3D" id="3.40.1620.10">
    <property type="entry name" value="YefM-like domain"/>
    <property type="match status" value="1"/>
</dbReference>
<comment type="caution">
    <text evidence="3">The sequence shown here is derived from an EMBL/GenBank/DDBJ whole genome shotgun (WGS) entry which is preliminary data.</text>
</comment>
<evidence type="ECO:0000313" key="4">
    <source>
        <dbReference type="Proteomes" id="UP000093309"/>
    </source>
</evidence>
<organism evidence="3 4">
    <name type="scientific">Paenibacillus pectinilyticus</name>
    <dbReference type="NCBI Taxonomy" id="512399"/>
    <lineage>
        <taxon>Bacteria</taxon>
        <taxon>Bacillati</taxon>
        <taxon>Bacillota</taxon>
        <taxon>Bacilli</taxon>
        <taxon>Bacillales</taxon>
        <taxon>Paenibacillaceae</taxon>
        <taxon>Paenibacillus</taxon>
    </lineage>
</organism>
<comment type="similarity">
    <text evidence="1 2">Belongs to the phD/YefM antitoxin family.</text>
</comment>
<dbReference type="InterPro" id="IPR036165">
    <property type="entry name" value="YefM-like_sf"/>
</dbReference>
<keyword evidence="4" id="KW-1185">Reference proteome</keyword>
<evidence type="ECO:0000256" key="1">
    <source>
        <dbReference type="ARBA" id="ARBA00009981"/>
    </source>
</evidence>
<dbReference type="RefSeq" id="WP_065855688.1">
    <property type="nucleotide sequence ID" value="NZ_LYPC01000027.1"/>
</dbReference>
<dbReference type="Proteomes" id="UP000093309">
    <property type="component" value="Unassembled WGS sequence"/>
</dbReference>
<dbReference type="STRING" id="512399.A8709_28970"/>
<protein>
    <recommendedName>
        <fullName evidence="2">Antitoxin</fullName>
    </recommendedName>
</protein>
<dbReference type="Pfam" id="PF02604">
    <property type="entry name" value="PhdYeFM_antitox"/>
    <property type="match status" value="1"/>
</dbReference>
<accession>A0A1C0ZV30</accession>
<dbReference type="OrthoDB" id="9795585at2"/>
<proteinExistence type="inferred from homology"/>
<reference evidence="4" key="1">
    <citation type="submission" date="2016-05" db="EMBL/GenBank/DDBJ databases">
        <title>Paenibacillus oryzae. sp. nov., isolated from the rice root.</title>
        <authorList>
            <person name="Zhang J."/>
            <person name="Zhang X."/>
        </authorList>
    </citation>
    <scope>NUCLEOTIDE SEQUENCE [LARGE SCALE GENOMIC DNA]</scope>
    <source>
        <strain evidence="4">KCTC13222</strain>
    </source>
</reference>
<dbReference type="AlphaFoldDB" id="A0A1C0ZV30"/>
<sequence length="87" mass="10172">MPTIRPSSDLRNHYNEISEFCHKYDEPVYITKNGQGDLAVMSIETYEKIVGKFELYKLLDEGIEQVRKQKVRPFHEALADIEKGIQE</sequence>
<name>A0A1C0ZV30_9BACL</name>
<gene>
    <name evidence="3" type="ORF">A8709_28970</name>
</gene>
<dbReference type="InterPro" id="IPR006442">
    <property type="entry name" value="Antitoxin_Phd/YefM"/>
</dbReference>